<comment type="caution">
    <text evidence="1">The sequence shown here is derived from an EMBL/GenBank/DDBJ whole genome shotgun (WGS) entry which is preliminary data.</text>
</comment>
<dbReference type="GeneID" id="59335556"/>
<dbReference type="AlphaFoldDB" id="A0A8H6FIB3"/>
<evidence type="ECO:0000313" key="1">
    <source>
        <dbReference type="EMBL" id="KAF6229042.1"/>
    </source>
</evidence>
<proteinExistence type="predicted"/>
<sequence>MGDLQANGWPENSCNDTIGGAACFMAFAHVDVECHIDIRTLVTPQAYKAVPPSVVRPWCAPFAEAIVEAHHVEIIEKMLQPEDAFVIPPELSACRQSFNERHGCSSPHLQWENINDRTESSSEKLIPGPSVSDNLLRHIEFQDVLAVHDLLVGLNASRPRPFTINLEFDESDPSVYVSMATAWEIIMRIRRISVHVQKI</sequence>
<protein>
    <submittedName>
        <fullName evidence="1">Uncharacterized protein</fullName>
    </submittedName>
</protein>
<keyword evidence="2" id="KW-1185">Reference proteome</keyword>
<reference evidence="1 2" key="1">
    <citation type="journal article" date="2020" name="Genomics">
        <title>Complete, high-quality genomes from long-read metagenomic sequencing of two wolf lichen thalli reveals enigmatic genome architecture.</title>
        <authorList>
            <person name="McKenzie S.K."/>
            <person name="Walston R.F."/>
            <person name="Allen J.L."/>
        </authorList>
    </citation>
    <scope>NUCLEOTIDE SEQUENCE [LARGE SCALE GENOMIC DNA]</scope>
    <source>
        <strain evidence="1">WasteWater1</strain>
    </source>
</reference>
<accession>A0A8H6FIB3</accession>
<evidence type="ECO:0000313" key="2">
    <source>
        <dbReference type="Proteomes" id="UP000593566"/>
    </source>
</evidence>
<gene>
    <name evidence="1" type="ORF">HO133_007156</name>
</gene>
<organism evidence="1 2">
    <name type="scientific">Letharia lupina</name>
    <dbReference type="NCBI Taxonomy" id="560253"/>
    <lineage>
        <taxon>Eukaryota</taxon>
        <taxon>Fungi</taxon>
        <taxon>Dikarya</taxon>
        <taxon>Ascomycota</taxon>
        <taxon>Pezizomycotina</taxon>
        <taxon>Lecanoromycetes</taxon>
        <taxon>OSLEUM clade</taxon>
        <taxon>Lecanoromycetidae</taxon>
        <taxon>Lecanorales</taxon>
        <taxon>Lecanorineae</taxon>
        <taxon>Parmeliaceae</taxon>
        <taxon>Letharia</taxon>
    </lineage>
</organism>
<name>A0A8H6FIB3_9LECA</name>
<dbReference type="EMBL" id="JACCJB010000003">
    <property type="protein sequence ID" value="KAF6229042.1"/>
    <property type="molecule type" value="Genomic_DNA"/>
</dbReference>
<dbReference type="RefSeq" id="XP_037156684.1">
    <property type="nucleotide sequence ID" value="XM_037298049.1"/>
</dbReference>
<dbReference type="Proteomes" id="UP000593566">
    <property type="component" value="Unassembled WGS sequence"/>
</dbReference>